<dbReference type="Pfam" id="PF01638">
    <property type="entry name" value="HxlR"/>
    <property type="match status" value="1"/>
</dbReference>
<dbReference type="RefSeq" id="WP_150219309.1">
    <property type="nucleotide sequence ID" value="NZ_CP029192.1"/>
</dbReference>
<dbReference type="Gene3D" id="1.10.10.10">
    <property type="entry name" value="Winged helix-like DNA-binding domain superfamily/Winged helix DNA-binding domain"/>
    <property type="match status" value="1"/>
</dbReference>
<keyword evidence="3" id="KW-0804">Transcription</keyword>
<dbReference type="OrthoDB" id="9792527at2"/>
<dbReference type="PROSITE" id="PS51118">
    <property type="entry name" value="HTH_HXLR"/>
    <property type="match status" value="1"/>
</dbReference>
<dbReference type="CDD" id="cd03017">
    <property type="entry name" value="PRX_BCP"/>
    <property type="match status" value="1"/>
</dbReference>
<keyword evidence="1" id="KW-0805">Transcription regulation</keyword>
<proteinExistence type="predicted"/>
<dbReference type="SUPFAM" id="SSF52833">
    <property type="entry name" value="Thioredoxin-like"/>
    <property type="match status" value="1"/>
</dbReference>
<reference evidence="6 7" key="1">
    <citation type="submission" date="2018-05" db="EMBL/GenBank/DDBJ databases">
        <title>Streptomyces venezuelae.</title>
        <authorList>
            <person name="Kim W."/>
            <person name="Lee N."/>
            <person name="Cho B.-K."/>
        </authorList>
    </citation>
    <scope>NUCLEOTIDE SEQUENCE [LARGE SCALE GENOMIC DNA]</scope>
    <source>
        <strain evidence="6 7">ATCC 14584</strain>
    </source>
</reference>
<evidence type="ECO:0000313" key="7">
    <source>
        <dbReference type="Proteomes" id="UP000322927"/>
    </source>
</evidence>
<organism evidence="6 7">
    <name type="scientific">Streptomyces venezuelae</name>
    <dbReference type="NCBI Taxonomy" id="54571"/>
    <lineage>
        <taxon>Bacteria</taxon>
        <taxon>Bacillati</taxon>
        <taxon>Actinomycetota</taxon>
        <taxon>Actinomycetes</taxon>
        <taxon>Kitasatosporales</taxon>
        <taxon>Streptomycetaceae</taxon>
        <taxon>Streptomyces</taxon>
    </lineage>
</organism>
<evidence type="ECO:0000256" key="3">
    <source>
        <dbReference type="ARBA" id="ARBA00023163"/>
    </source>
</evidence>
<dbReference type="GO" id="GO:0016209">
    <property type="term" value="F:antioxidant activity"/>
    <property type="evidence" value="ECO:0007669"/>
    <property type="project" value="InterPro"/>
</dbReference>
<dbReference type="PANTHER" id="PTHR33204:SF18">
    <property type="entry name" value="TRANSCRIPTIONAL REGULATORY PROTEIN"/>
    <property type="match status" value="1"/>
</dbReference>
<dbReference type="AlphaFoldDB" id="A0A5P2C9E5"/>
<accession>A0A5P2C9E5</accession>
<name>A0A5P2C9E5_STRVZ</name>
<dbReference type="InterPro" id="IPR011991">
    <property type="entry name" value="ArsR-like_HTH"/>
</dbReference>
<evidence type="ECO:0000256" key="2">
    <source>
        <dbReference type="ARBA" id="ARBA00023125"/>
    </source>
</evidence>
<feature type="domain" description="Thioredoxin" evidence="5">
    <location>
        <begin position="127"/>
        <end position="293"/>
    </location>
</feature>
<gene>
    <name evidence="6" type="ORF">DEJ48_29960</name>
</gene>
<dbReference type="GO" id="GO:0016491">
    <property type="term" value="F:oxidoreductase activity"/>
    <property type="evidence" value="ECO:0007669"/>
    <property type="project" value="InterPro"/>
</dbReference>
<dbReference type="InterPro" id="IPR002577">
    <property type="entry name" value="HTH_HxlR"/>
</dbReference>
<dbReference type="Pfam" id="PF00578">
    <property type="entry name" value="AhpC-TSA"/>
    <property type="match status" value="1"/>
</dbReference>
<evidence type="ECO:0000313" key="6">
    <source>
        <dbReference type="EMBL" id="QES39366.1"/>
    </source>
</evidence>
<dbReference type="EMBL" id="CP029192">
    <property type="protein sequence ID" value="QES39366.1"/>
    <property type="molecule type" value="Genomic_DNA"/>
</dbReference>
<protein>
    <submittedName>
        <fullName evidence="6">HxlR family transcriptional regulator</fullName>
    </submittedName>
</protein>
<dbReference type="InterPro" id="IPR036249">
    <property type="entry name" value="Thioredoxin-like_sf"/>
</dbReference>
<evidence type="ECO:0000256" key="1">
    <source>
        <dbReference type="ARBA" id="ARBA00023015"/>
    </source>
</evidence>
<dbReference type="SUPFAM" id="SSF46785">
    <property type="entry name" value="Winged helix' DNA-binding domain"/>
    <property type="match status" value="1"/>
</dbReference>
<feature type="domain" description="HTH hxlR-type" evidence="4">
    <location>
        <begin position="12"/>
        <end position="109"/>
    </location>
</feature>
<evidence type="ECO:0000259" key="5">
    <source>
        <dbReference type="PROSITE" id="PS51352"/>
    </source>
</evidence>
<dbReference type="InterPro" id="IPR000866">
    <property type="entry name" value="AhpC/TSA"/>
</dbReference>
<dbReference type="InterPro" id="IPR036390">
    <property type="entry name" value="WH_DNA-bd_sf"/>
</dbReference>
<dbReference type="PROSITE" id="PS51352">
    <property type="entry name" value="THIOREDOXIN_2"/>
    <property type="match status" value="1"/>
</dbReference>
<dbReference type="Proteomes" id="UP000322927">
    <property type="component" value="Chromosome"/>
</dbReference>
<dbReference type="GO" id="GO:0003677">
    <property type="term" value="F:DNA binding"/>
    <property type="evidence" value="ECO:0007669"/>
    <property type="project" value="UniProtKB-KW"/>
</dbReference>
<dbReference type="Gene3D" id="3.40.30.10">
    <property type="entry name" value="Glutaredoxin"/>
    <property type="match status" value="1"/>
</dbReference>
<dbReference type="PANTHER" id="PTHR33204">
    <property type="entry name" value="TRANSCRIPTIONAL REGULATOR, MARR FAMILY"/>
    <property type="match status" value="1"/>
</dbReference>
<dbReference type="InterPro" id="IPR036388">
    <property type="entry name" value="WH-like_DNA-bd_sf"/>
</dbReference>
<dbReference type="CDD" id="cd00090">
    <property type="entry name" value="HTH_ARSR"/>
    <property type="match status" value="1"/>
</dbReference>
<evidence type="ECO:0000259" key="4">
    <source>
        <dbReference type="PROSITE" id="PS51118"/>
    </source>
</evidence>
<dbReference type="InterPro" id="IPR013766">
    <property type="entry name" value="Thioredoxin_domain"/>
</dbReference>
<keyword evidence="2" id="KW-0238">DNA-binding</keyword>
<sequence>MAQRTRLDDDHCAIAQALDVVGDWWTLLIVRDAARGVRRFDEMQRELGVSRKVLSERLKLLVEADVVTRVPYQDRPVRHEYRLTPRGRALLPVLVALQDWGDTWVLGEGETMATAAETSREAQRVHALLGTRLPELRLAGHDGEPRDPVSADTPYTVLYCFPGAYARKDAYPPGWAGIPGARGCTLESCTFRDQLAEFTAAGATVHGVSSQRPDEQRAFAEKEGLRFPLLSDAELALTAALRLPTFRAAGVSRLKRLTLVLDGDRTVRDVQYPVTDVTASVEAALRTVRDLASRTE</sequence>